<sequence>MSEFQRFVKLLEQTDGRDKILKAFSGVFKALGSLDTCQSRSSAFGAVGKSIGDARCLLRMAKWVGDVPKMQNAIQDCRAKGKVNMKEVLKFLRVLCNFLYVLGDNVAFVARYNLLALRHKSIHLKAKTAQFWGFFLAAVLDVVALYGALQKRASDPATSKKEMKAALISFVKDASDTLVTMAFVGYLREVWRPSATTSGALTAVAGGVATYLNWNKIK</sequence>
<feature type="transmembrane region" description="Helical" evidence="5">
    <location>
        <begin position="91"/>
        <end position="110"/>
    </location>
</feature>
<evidence type="ECO:0000256" key="2">
    <source>
        <dbReference type="ARBA" id="ARBA00023136"/>
    </source>
</evidence>
<evidence type="ECO:0000256" key="1">
    <source>
        <dbReference type="ARBA" id="ARBA00022593"/>
    </source>
</evidence>
<organism evidence="6">
    <name type="scientific">Trypanosoma brucei equiperdum</name>
    <dbReference type="NCBI Taxonomy" id="630700"/>
    <lineage>
        <taxon>Eukaryota</taxon>
        <taxon>Discoba</taxon>
        <taxon>Euglenozoa</taxon>
        <taxon>Kinetoplastea</taxon>
        <taxon>Metakinetoplastina</taxon>
        <taxon>Trypanosomatida</taxon>
        <taxon>Trypanosomatidae</taxon>
        <taxon>Trypanosoma</taxon>
    </lineage>
</organism>
<dbReference type="GO" id="GO:0016559">
    <property type="term" value="P:peroxisome fission"/>
    <property type="evidence" value="ECO:0007669"/>
    <property type="project" value="InterPro"/>
</dbReference>
<name>A0A3L6KU18_9TRYP</name>
<comment type="caution">
    <text evidence="6">The sequence shown here is derived from an EMBL/GenBank/DDBJ whole genome shotgun (WGS) entry which is preliminary data.</text>
</comment>
<evidence type="ECO:0000256" key="3">
    <source>
        <dbReference type="ARBA" id="ARBA00023140"/>
    </source>
</evidence>
<dbReference type="PANTHER" id="PTHR12652">
    <property type="entry name" value="PEROXISOMAL BIOGENESIS FACTOR 11"/>
    <property type="match status" value="1"/>
</dbReference>
<keyword evidence="2 5" id="KW-0472">Membrane</keyword>
<dbReference type="Pfam" id="PF05648">
    <property type="entry name" value="PEX11"/>
    <property type="match status" value="1"/>
</dbReference>
<comment type="subcellular location">
    <subcellularLocation>
        <location evidence="4">Peroxisome membrane</location>
    </subcellularLocation>
</comment>
<keyword evidence="3" id="KW-0576">Peroxisome</keyword>
<dbReference type="Proteomes" id="UP000266743">
    <property type="component" value="Chromosome 11"/>
</dbReference>
<accession>A0A3L6KU18</accession>
<evidence type="ECO:0000256" key="5">
    <source>
        <dbReference type="SAM" id="Phobius"/>
    </source>
</evidence>
<dbReference type="EMBL" id="QSBY01000011">
    <property type="protein sequence ID" value="RHW67883.1"/>
    <property type="molecule type" value="Genomic_DNA"/>
</dbReference>
<evidence type="ECO:0000313" key="6">
    <source>
        <dbReference type="EMBL" id="RHW67883.1"/>
    </source>
</evidence>
<evidence type="ECO:0000256" key="4">
    <source>
        <dbReference type="ARBA" id="ARBA00046271"/>
    </source>
</evidence>
<dbReference type="InterPro" id="IPR008733">
    <property type="entry name" value="PEX11"/>
</dbReference>
<keyword evidence="5" id="KW-0812">Transmembrane</keyword>
<reference evidence="6" key="1">
    <citation type="submission" date="2018-09" db="EMBL/GenBank/DDBJ databases">
        <title>whole genome sequence of T. equiperdum IVM-t1 strain.</title>
        <authorList>
            <person name="Suganuma K."/>
        </authorList>
    </citation>
    <scope>NUCLEOTIDE SEQUENCE [LARGE SCALE GENOMIC DNA]</scope>
    <source>
        <strain evidence="6">IVM-t1</strain>
    </source>
</reference>
<keyword evidence="1" id="KW-0962">Peroxisome biogenesis</keyword>
<gene>
    <name evidence="6" type="primary">PEX11</name>
    <name evidence="6" type="ORF">DPX39_110092400</name>
</gene>
<dbReference type="AlphaFoldDB" id="A0A3L6KU18"/>
<dbReference type="GO" id="GO:0005778">
    <property type="term" value="C:peroxisomal membrane"/>
    <property type="evidence" value="ECO:0007669"/>
    <property type="project" value="UniProtKB-SubCell"/>
</dbReference>
<protein>
    <submittedName>
        <fullName evidence="6">Glycosomal membrane protein</fullName>
    </submittedName>
</protein>
<keyword evidence="5" id="KW-1133">Transmembrane helix</keyword>
<feature type="transmembrane region" description="Helical" evidence="5">
    <location>
        <begin position="130"/>
        <end position="149"/>
    </location>
</feature>
<dbReference type="PANTHER" id="PTHR12652:SF52">
    <property type="entry name" value="MEMBRANE PROTEIN, PUTATIVE-RELATED"/>
    <property type="match status" value="1"/>
</dbReference>
<proteinExistence type="predicted"/>